<keyword evidence="4" id="KW-0175">Coiled coil</keyword>
<keyword evidence="3 6" id="KW-0067">ATP-binding</keyword>
<dbReference type="SUPFAM" id="SSF52540">
    <property type="entry name" value="P-loop containing nucleoside triphosphate hydrolases"/>
    <property type="match status" value="2"/>
</dbReference>
<evidence type="ECO:0000256" key="2">
    <source>
        <dbReference type="ARBA" id="ARBA00022741"/>
    </source>
</evidence>
<sequence>MILLQANQIARLFGADVLFRNIHLEIASKARIGLVGRNGAGKSTLLKIIAGIEAPDEGNIAKNKTATLGYLAQDTGLASEATVWDEMLTAFEKVRQMEQRMRNLEVKISTSNPSGSDYESILKEYDKLQHDFADINGYGYENEIRSVLHGFQFDESFYQQKINNLSGGQKTRLALARMLLQKPDILILDEPTNHLDIETLSWLENYLQNYSGALLIVSHDRYFLDKVTNEIYELSRHKMTHYKGNYSRYLDLKAAQLASEWKAYEKQQQEINKLEDFVARNLVRASTTKRAQSRRKQLDKMERLDRPQGAEKSAHFLFHIDKVSGNVVLQLNDAAIGYSSNEILAQPVDLDIRRQDAIALVGPNGIGKSTLLKSLIGQLPFIRGEVQLGANVSIGYYDQGQANLNSNKTILQELWDDHPTTPELEIRNVLGSFLFSGEEVDKPINLLSGGEKARVALAKLAMDEENFLILDEPTNHLDIDNKEVLENALIDYEGTLLFVSHDRYFINRIATKVIELSPEGSRLFLGDYDYYLEKKKEEAEIAALLAAEENDTPIVVSAGKKNFQKSKEQQKLVRSLQRKISDIEQTMSQTDEIITQLETEMIKPDILADHKQLQELNEKLEIARAKQNELLEKWEELSLELEAYE</sequence>
<dbReference type="InterPro" id="IPR027417">
    <property type="entry name" value="P-loop_NTPase"/>
</dbReference>
<protein>
    <submittedName>
        <fullName evidence="6">Multidrug ABC transporter ATP-binding protein</fullName>
    </submittedName>
</protein>
<evidence type="ECO:0000256" key="1">
    <source>
        <dbReference type="ARBA" id="ARBA00022737"/>
    </source>
</evidence>
<proteinExistence type="predicted"/>
<reference evidence="6 7" key="1">
    <citation type="submission" date="2020-02" db="EMBL/GenBank/DDBJ databases">
        <title>Characterization of vanA genotype vancomycin-resistant Enterococcus saigonensis VE80.</title>
        <authorList>
            <person name="Harada T."/>
            <person name="Motooka D."/>
            <person name="Nakamura S."/>
            <person name="Yamamoto Y."/>
            <person name="Kawahara R."/>
            <person name="Kawatsu K."/>
        </authorList>
    </citation>
    <scope>NUCLEOTIDE SEQUENCE [LARGE SCALE GENOMIC DNA]</scope>
    <source>
        <strain evidence="6 7">VE80</strain>
    </source>
</reference>
<dbReference type="GO" id="GO:0005524">
    <property type="term" value="F:ATP binding"/>
    <property type="evidence" value="ECO:0007669"/>
    <property type="project" value="UniProtKB-KW"/>
</dbReference>
<dbReference type="InterPro" id="IPR003439">
    <property type="entry name" value="ABC_transporter-like_ATP-bd"/>
</dbReference>
<keyword evidence="7" id="KW-1185">Reference proteome</keyword>
<dbReference type="PROSITE" id="PS50893">
    <property type="entry name" value="ABC_TRANSPORTER_2"/>
    <property type="match status" value="2"/>
</dbReference>
<dbReference type="RefSeq" id="WP_173103453.1">
    <property type="nucleotide sequence ID" value="NZ_AP022822.1"/>
</dbReference>
<dbReference type="FunFam" id="3.40.50.300:FF:000309">
    <property type="entry name" value="ABC transporter ATP-binding protein"/>
    <property type="match status" value="1"/>
</dbReference>
<dbReference type="Pfam" id="PF16326">
    <property type="entry name" value="ABC_tran_CTD"/>
    <property type="match status" value="1"/>
</dbReference>
<evidence type="ECO:0000256" key="4">
    <source>
        <dbReference type="SAM" id="Coils"/>
    </source>
</evidence>
<dbReference type="AlphaFoldDB" id="A0A679IN78"/>
<dbReference type="PROSITE" id="PS00211">
    <property type="entry name" value="ABC_TRANSPORTER_1"/>
    <property type="match status" value="2"/>
</dbReference>
<dbReference type="InterPro" id="IPR037118">
    <property type="entry name" value="Val-tRNA_synth_C_sf"/>
</dbReference>
<dbReference type="EMBL" id="AP022822">
    <property type="protein sequence ID" value="BCA86281.1"/>
    <property type="molecule type" value="Genomic_DNA"/>
</dbReference>
<name>A0A679IN78_9ENTE</name>
<feature type="coiled-coil region" evidence="4">
    <location>
        <begin position="566"/>
        <end position="637"/>
    </location>
</feature>
<keyword evidence="2" id="KW-0547">Nucleotide-binding</keyword>
<feature type="domain" description="ABC transporter" evidence="5">
    <location>
        <begin position="4"/>
        <end position="261"/>
    </location>
</feature>
<dbReference type="Pfam" id="PF12848">
    <property type="entry name" value="ABC_tran_Xtn"/>
    <property type="match status" value="1"/>
</dbReference>
<dbReference type="Pfam" id="PF00005">
    <property type="entry name" value="ABC_tran"/>
    <property type="match status" value="2"/>
</dbReference>
<dbReference type="FunFam" id="3.40.50.300:FF:000011">
    <property type="entry name" value="Putative ABC transporter ATP-binding component"/>
    <property type="match status" value="1"/>
</dbReference>
<feature type="domain" description="ABC transporter" evidence="5">
    <location>
        <begin position="329"/>
        <end position="544"/>
    </location>
</feature>
<keyword evidence="1" id="KW-0677">Repeat</keyword>
<dbReference type="Gene3D" id="3.40.50.300">
    <property type="entry name" value="P-loop containing nucleotide triphosphate hydrolases"/>
    <property type="match status" value="2"/>
</dbReference>
<dbReference type="Proteomes" id="UP000502998">
    <property type="component" value="Chromosome"/>
</dbReference>
<dbReference type="InterPro" id="IPR051309">
    <property type="entry name" value="ABCF_ATPase"/>
</dbReference>
<dbReference type="InterPro" id="IPR032524">
    <property type="entry name" value="ABC_tran_C"/>
</dbReference>
<dbReference type="GO" id="GO:0016887">
    <property type="term" value="F:ATP hydrolysis activity"/>
    <property type="evidence" value="ECO:0007669"/>
    <property type="project" value="InterPro"/>
</dbReference>
<organism evidence="6 7">
    <name type="scientific">Enterococcus saigonensis</name>
    <dbReference type="NCBI Taxonomy" id="1805431"/>
    <lineage>
        <taxon>Bacteria</taxon>
        <taxon>Bacillati</taxon>
        <taxon>Bacillota</taxon>
        <taxon>Bacilli</taxon>
        <taxon>Lactobacillales</taxon>
        <taxon>Enterococcaceae</taxon>
        <taxon>Enterococcus</taxon>
    </lineage>
</organism>
<dbReference type="PANTHER" id="PTHR42855:SF2">
    <property type="entry name" value="DRUG RESISTANCE ABC TRANSPORTER,ATP-BINDING PROTEIN"/>
    <property type="match status" value="1"/>
</dbReference>
<dbReference type="GO" id="GO:0003677">
    <property type="term" value="F:DNA binding"/>
    <property type="evidence" value="ECO:0007669"/>
    <property type="project" value="InterPro"/>
</dbReference>
<gene>
    <name evidence="6" type="ORF">EsVE80_18040</name>
</gene>
<dbReference type="InterPro" id="IPR032781">
    <property type="entry name" value="ABC_tran_Xtn"/>
</dbReference>
<dbReference type="InterPro" id="IPR017871">
    <property type="entry name" value="ABC_transporter-like_CS"/>
</dbReference>
<evidence type="ECO:0000313" key="7">
    <source>
        <dbReference type="Proteomes" id="UP000502998"/>
    </source>
</evidence>
<dbReference type="CDD" id="cd03221">
    <property type="entry name" value="ABCF_EF-3"/>
    <property type="match status" value="2"/>
</dbReference>
<dbReference type="Gene3D" id="1.10.287.380">
    <property type="entry name" value="Valyl-tRNA synthetase, C-terminal domain"/>
    <property type="match status" value="1"/>
</dbReference>
<dbReference type="SMART" id="SM00382">
    <property type="entry name" value="AAA"/>
    <property type="match status" value="2"/>
</dbReference>
<evidence type="ECO:0000256" key="3">
    <source>
        <dbReference type="ARBA" id="ARBA00022840"/>
    </source>
</evidence>
<evidence type="ECO:0000259" key="5">
    <source>
        <dbReference type="PROSITE" id="PS50893"/>
    </source>
</evidence>
<evidence type="ECO:0000313" key="6">
    <source>
        <dbReference type="EMBL" id="BCA86281.1"/>
    </source>
</evidence>
<accession>A0A679IN78</accession>
<dbReference type="InterPro" id="IPR003593">
    <property type="entry name" value="AAA+_ATPase"/>
</dbReference>
<dbReference type="KEGG" id="esg:EsVE80_18040"/>
<dbReference type="PANTHER" id="PTHR42855">
    <property type="entry name" value="ABC TRANSPORTER ATP-BINDING SUBUNIT"/>
    <property type="match status" value="1"/>
</dbReference>